<evidence type="ECO:0000256" key="1">
    <source>
        <dbReference type="SAM" id="Coils"/>
    </source>
</evidence>
<evidence type="ECO:0000313" key="2">
    <source>
        <dbReference type="EMBL" id="WPA98497.1"/>
    </source>
</evidence>
<name>A0ABZ0NG47_CERBT</name>
<keyword evidence="3" id="KW-1185">Reference proteome</keyword>
<dbReference type="EMBL" id="CP134185">
    <property type="protein sequence ID" value="WPA98497.1"/>
    <property type="molecule type" value="Genomic_DNA"/>
</dbReference>
<dbReference type="Proteomes" id="UP001302367">
    <property type="component" value="Chromosome 2"/>
</dbReference>
<accession>A0ABZ0NG47</accession>
<organism evidence="2 3">
    <name type="scientific">Cercospora beticola</name>
    <name type="common">Sugarbeet leaf spot fungus</name>
    <dbReference type="NCBI Taxonomy" id="122368"/>
    <lineage>
        <taxon>Eukaryota</taxon>
        <taxon>Fungi</taxon>
        <taxon>Dikarya</taxon>
        <taxon>Ascomycota</taxon>
        <taxon>Pezizomycotina</taxon>
        <taxon>Dothideomycetes</taxon>
        <taxon>Dothideomycetidae</taxon>
        <taxon>Mycosphaerellales</taxon>
        <taxon>Mycosphaerellaceae</taxon>
        <taxon>Cercospora</taxon>
    </lineage>
</organism>
<proteinExistence type="predicted"/>
<sequence length="51" mass="6343">MALQWARERQEDDDHIQEFKAIIKESDEAWHNLEKINEKYEREIKKLEEQT</sequence>
<dbReference type="RefSeq" id="XP_065458426.1">
    <property type="nucleotide sequence ID" value="XM_065602354.1"/>
</dbReference>
<feature type="coiled-coil region" evidence="1">
    <location>
        <begin position="23"/>
        <end position="50"/>
    </location>
</feature>
<protein>
    <submittedName>
        <fullName evidence="2">Uncharacterized protein</fullName>
    </submittedName>
</protein>
<gene>
    <name evidence="2" type="ORF">RHO25_003109</name>
</gene>
<evidence type="ECO:0000313" key="3">
    <source>
        <dbReference type="Proteomes" id="UP001302367"/>
    </source>
</evidence>
<keyword evidence="1" id="KW-0175">Coiled coil</keyword>
<reference evidence="2 3" key="1">
    <citation type="submission" date="2023-09" db="EMBL/GenBank/DDBJ databases">
        <title>Complete-Gapless Cercospora beticola genome.</title>
        <authorList>
            <person name="Wyatt N.A."/>
            <person name="Spanner R.E."/>
            <person name="Bolton M.D."/>
        </authorList>
    </citation>
    <scope>NUCLEOTIDE SEQUENCE [LARGE SCALE GENOMIC DNA]</scope>
    <source>
        <strain evidence="2">Cb09-40</strain>
    </source>
</reference>
<dbReference type="GeneID" id="90643931"/>